<feature type="chain" id="PRO_5046993564" description="Putative auto-transporter adhesin head GIN domain-containing protein" evidence="2">
    <location>
        <begin position="20"/>
        <end position="231"/>
    </location>
</feature>
<dbReference type="Proteomes" id="UP000727456">
    <property type="component" value="Unassembled WGS sequence"/>
</dbReference>
<dbReference type="Pfam" id="PF10988">
    <property type="entry name" value="DUF2807"/>
    <property type="match status" value="1"/>
</dbReference>
<feature type="signal peptide" evidence="2">
    <location>
        <begin position="1"/>
        <end position="19"/>
    </location>
</feature>
<evidence type="ECO:0000313" key="5">
    <source>
        <dbReference type="Proteomes" id="UP000727456"/>
    </source>
</evidence>
<dbReference type="Gene3D" id="2.160.20.120">
    <property type="match status" value="1"/>
</dbReference>
<keyword evidence="5" id="KW-1185">Reference proteome</keyword>
<proteinExistence type="predicted"/>
<reference evidence="4 5" key="1">
    <citation type="submission" date="2020-03" db="EMBL/GenBank/DDBJ databases">
        <title>Genomic Encyclopedia of Type Strains, Phase III (KMG-III): the genomes of soil and plant-associated and newly described type strains.</title>
        <authorList>
            <person name="Whitman W."/>
        </authorList>
    </citation>
    <scope>NUCLEOTIDE SEQUENCE [LARGE SCALE GENOMIC DNA]</scope>
    <source>
        <strain evidence="4 5">CECT 8804</strain>
    </source>
</reference>
<dbReference type="RefSeq" id="WP_167075219.1">
    <property type="nucleotide sequence ID" value="NZ_JAAOZC010000012.1"/>
</dbReference>
<sequence length="231" mass="23587">MRAFLTLALLAGAAMPAAAATRTFPIGGFDRVESAGPFDVRVHVGGAPSARADGPQEVLDRLKVEVRNGTLWIGTKPGNWSFGWHWFGHTGRTVIDVVAPALTGSSVSGPGNMSVDHVRARAFEASVSGPGDLRIGMLETVEAHLSVGGPGTITLAGHASRSRMNVSGPGNIHGKDFVSLDLDLNVSGPGGITTNAAHNATGNVSGPGDVDIAGHPRCSIEKSGPGSVRCG</sequence>
<accession>A0ABX0TVQ7</accession>
<dbReference type="InterPro" id="IPR021255">
    <property type="entry name" value="DUF2807"/>
</dbReference>
<evidence type="ECO:0000256" key="1">
    <source>
        <dbReference type="SAM" id="MobiDB-lite"/>
    </source>
</evidence>
<organism evidence="4 5">
    <name type="scientific">Sphingomonas vulcanisoli</name>
    <dbReference type="NCBI Taxonomy" id="1658060"/>
    <lineage>
        <taxon>Bacteria</taxon>
        <taxon>Pseudomonadati</taxon>
        <taxon>Pseudomonadota</taxon>
        <taxon>Alphaproteobacteria</taxon>
        <taxon>Sphingomonadales</taxon>
        <taxon>Sphingomonadaceae</taxon>
        <taxon>Sphingomonas</taxon>
    </lineage>
</organism>
<evidence type="ECO:0000313" key="4">
    <source>
        <dbReference type="EMBL" id="NIJ09516.1"/>
    </source>
</evidence>
<evidence type="ECO:0000259" key="3">
    <source>
        <dbReference type="Pfam" id="PF10988"/>
    </source>
</evidence>
<dbReference type="EMBL" id="JAAOZC010000012">
    <property type="protein sequence ID" value="NIJ09516.1"/>
    <property type="molecule type" value="Genomic_DNA"/>
</dbReference>
<feature type="domain" description="Putative auto-transporter adhesin head GIN" evidence="3">
    <location>
        <begin position="29"/>
        <end position="216"/>
    </location>
</feature>
<feature type="region of interest" description="Disordered" evidence="1">
    <location>
        <begin position="198"/>
        <end position="231"/>
    </location>
</feature>
<comment type="caution">
    <text evidence="4">The sequence shown here is derived from an EMBL/GenBank/DDBJ whole genome shotgun (WGS) entry which is preliminary data.</text>
</comment>
<protein>
    <recommendedName>
        <fullName evidence="3">Putative auto-transporter adhesin head GIN domain-containing protein</fullName>
    </recommendedName>
</protein>
<gene>
    <name evidence="4" type="ORF">FHS31_003149</name>
</gene>
<evidence type="ECO:0000256" key="2">
    <source>
        <dbReference type="SAM" id="SignalP"/>
    </source>
</evidence>
<name>A0ABX0TVQ7_9SPHN</name>
<keyword evidence="2" id="KW-0732">Signal</keyword>